<keyword evidence="1" id="KW-0812">Transmembrane</keyword>
<keyword evidence="1" id="KW-1133">Transmembrane helix</keyword>
<dbReference type="AlphaFoldDB" id="A0A223NRM7"/>
<evidence type="ECO:0000313" key="3">
    <source>
        <dbReference type="Proteomes" id="UP000215002"/>
    </source>
</evidence>
<feature type="transmembrane region" description="Helical" evidence="1">
    <location>
        <begin position="136"/>
        <end position="157"/>
    </location>
</feature>
<keyword evidence="1" id="KW-0472">Membrane</keyword>
<feature type="transmembrane region" description="Helical" evidence="1">
    <location>
        <begin position="169"/>
        <end position="188"/>
    </location>
</feature>
<dbReference type="RefSeq" id="WP_094569136.1">
    <property type="nucleotide sequence ID" value="NZ_CP022743.1"/>
</dbReference>
<dbReference type="OrthoDB" id="671850at2"/>
<proteinExistence type="predicted"/>
<dbReference type="EMBL" id="CP022743">
    <property type="protein sequence ID" value="ASU32565.1"/>
    <property type="molecule type" value="Genomic_DNA"/>
</dbReference>
<gene>
    <name evidence="2" type="ORF">MuYL_0662</name>
</gene>
<sequence length="273" mass="31336">MKTLENHMILFDGECPMCRVYTKAFVKTGMLDANGREPYQNRIDDVCPLIDKQRAVNEIALVNLSNGEVTYGVTSIFKILGNACPIFGPLFAFRPFTWLMSKLYAFISYNRRVIIPADESGNSFSYQPTFKIHYRIAYLLFTWFFTGYILTAYAHLLTPMVPLGSTWREYMICGGQVLFQGAIISAFAADKLWNYLGNMMTISFAGSLLLLLPLGLNSWFNMPPLFFALYFLMIAGLMFLEHIRRTKLMELGWTMTITWALYRIMLLAVILFV</sequence>
<dbReference type="Proteomes" id="UP000215002">
    <property type="component" value="Chromosome"/>
</dbReference>
<keyword evidence="3" id="KW-1185">Reference proteome</keyword>
<dbReference type="KEGG" id="muc:MuYL_0662"/>
<feature type="transmembrane region" description="Helical" evidence="1">
    <location>
        <begin position="222"/>
        <end position="240"/>
    </location>
</feature>
<evidence type="ECO:0000313" key="2">
    <source>
        <dbReference type="EMBL" id="ASU32565.1"/>
    </source>
</evidence>
<evidence type="ECO:0000256" key="1">
    <source>
        <dbReference type="SAM" id="Phobius"/>
    </source>
</evidence>
<feature type="transmembrane region" description="Helical" evidence="1">
    <location>
        <begin position="195"/>
        <end position="216"/>
    </location>
</feature>
<reference evidence="2 3" key="1">
    <citation type="submission" date="2017-08" db="EMBL/GenBank/DDBJ databases">
        <title>Complete genome sequence of Mucilaginibacter sp. strain BJC16-A31.</title>
        <authorList>
            <consortium name="Henan University of Science and Technology"/>
            <person name="You X."/>
        </authorList>
    </citation>
    <scope>NUCLEOTIDE SEQUENCE [LARGE SCALE GENOMIC DNA]</scope>
    <source>
        <strain evidence="2 3">BJC16-A31</strain>
    </source>
</reference>
<protein>
    <submittedName>
        <fullName evidence="2">DUF393 domain-containing protein</fullName>
    </submittedName>
</protein>
<organism evidence="2 3">
    <name type="scientific">Mucilaginibacter xinganensis</name>
    <dbReference type="NCBI Taxonomy" id="1234841"/>
    <lineage>
        <taxon>Bacteria</taxon>
        <taxon>Pseudomonadati</taxon>
        <taxon>Bacteroidota</taxon>
        <taxon>Sphingobacteriia</taxon>
        <taxon>Sphingobacteriales</taxon>
        <taxon>Sphingobacteriaceae</taxon>
        <taxon>Mucilaginibacter</taxon>
    </lineage>
</organism>
<feature type="transmembrane region" description="Helical" evidence="1">
    <location>
        <begin position="252"/>
        <end position="272"/>
    </location>
</feature>
<name>A0A223NRM7_9SPHI</name>
<accession>A0A223NRM7</accession>